<organism evidence="13 14">
    <name type="scientific">Pseudohalioglobus lutimaris</name>
    <dbReference type="NCBI Taxonomy" id="1737061"/>
    <lineage>
        <taxon>Bacteria</taxon>
        <taxon>Pseudomonadati</taxon>
        <taxon>Pseudomonadota</taxon>
        <taxon>Gammaproteobacteria</taxon>
        <taxon>Cellvibrionales</taxon>
        <taxon>Halieaceae</taxon>
        <taxon>Pseudohalioglobus</taxon>
    </lineage>
</organism>
<evidence type="ECO:0000256" key="10">
    <source>
        <dbReference type="HAMAP-Rule" id="MF_01102"/>
    </source>
</evidence>
<evidence type="ECO:0000256" key="7">
    <source>
        <dbReference type="ARBA" id="ARBA00022827"/>
    </source>
</evidence>
<evidence type="ECO:0000313" key="14">
    <source>
        <dbReference type="Proteomes" id="UP000235005"/>
    </source>
</evidence>
<dbReference type="NCBIfam" id="TIGR03197">
    <property type="entry name" value="MnmC_Cterm"/>
    <property type="match status" value="1"/>
</dbReference>
<dbReference type="Pfam" id="PF01266">
    <property type="entry name" value="DAO"/>
    <property type="match status" value="1"/>
</dbReference>
<proteinExistence type="inferred from homology"/>
<evidence type="ECO:0000259" key="11">
    <source>
        <dbReference type="Pfam" id="PF01266"/>
    </source>
</evidence>
<name>A0A2N5X3E1_9GAMM</name>
<keyword evidence="9 10" id="KW-0511">Multifunctional enzyme</keyword>
<comment type="subcellular location">
    <subcellularLocation>
        <location evidence="10">Cytoplasm</location>
    </subcellularLocation>
</comment>
<dbReference type="GO" id="GO:0016645">
    <property type="term" value="F:oxidoreductase activity, acting on the CH-NH group of donors"/>
    <property type="evidence" value="ECO:0007669"/>
    <property type="project" value="InterPro"/>
</dbReference>
<dbReference type="EC" id="2.1.1.61" evidence="10"/>
<dbReference type="EMBL" id="PKUS01000010">
    <property type="protein sequence ID" value="PLW69011.1"/>
    <property type="molecule type" value="Genomic_DNA"/>
</dbReference>
<dbReference type="GO" id="GO:0002097">
    <property type="term" value="P:tRNA wobble base modification"/>
    <property type="evidence" value="ECO:0007669"/>
    <property type="project" value="UniProtKB-UniRule"/>
</dbReference>
<evidence type="ECO:0000313" key="13">
    <source>
        <dbReference type="EMBL" id="PLW69011.1"/>
    </source>
</evidence>
<dbReference type="InterPro" id="IPR017610">
    <property type="entry name" value="tRNA_S-uridine_synth_MnmC_C"/>
</dbReference>
<dbReference type="GO" id="GO:0005737">
    <property type="term" value="C:cytoplasm"/>
    <property type="evidence" value="ECO:0007669"/>
    <property type="project" value="UniProtKB-SubCell"/>
</dbReference>
<comment type="caution">
    <text evidence="13">The sequence shown here is derived from an EMBL/GenBank/DDBJ whole genome shotgun (WGS) entry which is preliminary data.</text>
</comment>
<accession>A0A2N5X3E1</accession>
<feature type="region of interest" description="FAD-dependent cmnm(5)s(2)U34 oxidoreductase" evidence="10">
    <location>
        <begin position="274"/>
        <end position="670"/>
    </location>
</feature>
<dbReference type="AlphaFoldDB" id="A0A2N5X3E1"/>
<evidence type="ECO:0000256" key="2">
    <source>
        <dbReference type="ARBA" id="ARBA00022603"/>
    </source>
</evidence>
<keyword evidence="14" id="KW-1185">Reference proteome</keyword>
<dbReference type="InterPro" id="IPR008471">
    <property type="entry name" value="MnmC-like_methylTransf"/>
</dbReference>
<dbReference type="NCBIfam" id="NF033855">
    <property type="entry name" value="tRNA_MNMC2"/>
    <property type="match status" value="1"/>
</dbReference>
<keyword evidence="5 10" id="KW-0949">S-adenosyl-L-methionine</keyword>
<dbReference type="InterPro" id="IPR047785">
    <property type="entry name" value="tRNA_MNMC2"/>
</dbReference>
<keyword evidence="6 10" id="KW-0819">tRNA processing</keyword>
<dbReference type="GO" id="GO:0032259">
    <property type="term" value="P:methylation"/>
    <property type="evidence" value="ECO:0007669"/>
    <property type="project" value="UniProtKB-KW"/>
</dbReference>
<dbReference type="HAMAP" id="MF_01102">
    <property type="entry name" value="MnmC"/>
    <property type="match status" value="1"/>
</dbReference>
<comment type="function">
    <text evidence="10">Catalyzes the last two steps in the biosynthesis of 5-methylaminomethyl-2-thiouridine (mnm(5)s(2)U) at the wobble position (U34) in tRNA. Catalyzes the FAD-dependent demodification of cmnm(5)s(2)U34 to nm(5)s(2)U34, followed by the transfer of a methyl group from S-adenosyl-L-methionine to nm(5)s(2)U34, to form mnm(5)s(2)U34.</text>
</comment>
<comment type="cofactor">
    <cofactor evidence="10">
        <name>FAD</name>
        <dbReference type="ChEBI" id="CHEBI:57692"/>
    </cofactor>
</comment>
<keyword evidence="1 10" id="KW-0963">Cytoplasm</keyword>
<evidence type="ECO:0000256" key="9">
    <source>
        <dbReference type="ARBA" id="ARBA00023268"/>
    </source>
</evidence>
<dbReference type="OrthoDB" id="9786494at2"/>
<comment type="similarity">
    <text evidence="10">In the N-terminal section; belongs to the methyltransferase superfamily. tRNA (mnm(5)s(2)U34)-methyltransferase family.</text>
</comment>
<keyword evidence="8 10" id="KW-0560">Oxidoreductase</keyword>
<dbReference type="Proteomes" id="UP000235005">
    <property type="component" value="Unassembled WGS sequence"/>
</dbReference>
<protein>
    <recommendedName>
        <fullName evidence="10">tRNA 5-methylaminomethyl-2-thiouridine biosynthesis bifunctional protein MnmC</fullName>
        <shortName evidence="10">tRNA mnm(5)s(2)U biosynthesis bifunctional protein</shortName>
    </recommendedName>
    <domain>
        <recommendedName>
            <fullName evidence="10">tRNA (mnm(5)s(2)U34)-methyltransferase</fullName>
            <ecNumber evidence="10">2.1.1.61</ecNumber>
        </recommendedName>
    </domain>
    <domain>
        <recommendedName>
            <fullName evidence="10">FAD-dependent cmnm(5)s(2)U34 oxidoreductase</fullName>
            <ecNumber evidence="10">1.5.-.-</ecNumber>
        </recommendedName>
    </domain>
</protein>
<gene>
    <name evidence="10" type="primary">mnmC</name>
    <name evidence="13" type="ORF">C0039_10355</name>
</gene>
<dbReference type="RefSeq" id="WP_101518009.1">
    <property type="nucleotide sequence ID" value="NZ_PKUS01000010.1"/>
</dbReference>
<evidence type="ECO:0000256" key="6">
    <source>
        <dbReference type="ARBA" id="ARBA00022694"/>
    </source>
</evidence>
<feature type="domain" description="MnmC-like methyltransferase" evidence="12">
    <location>
        <begin position="118"/>
        <end position="242"/>
    </location>
</feature>
<keyword evidence="4 10" id="KW-0808">Transferase</keyword>
<evidence type="ECO:0000256" key="5">
    <source>
        <dbReference type="ARBA" id="ARBA00022691"/>
    </source>
</evidence>
<dbReference type="Gene3D" id="3.30.9.10">
    <property type="entry name" value="D-Amino Acid Oxidase, subunit A, domain 2"/>
    <property type="match status" value="1"/>
</dbReference>
<dbReference type="Pfam" id="PF05430">
    <property type="entry name" value="Methyltransf_30"/>
    <property type="match status" value="1"/>
</dbReference>
<dbReference type="InterPro" id="IPR006076">
    <property type="entry name" value="FAD-dep_OxRdtase"/>
</dbReference>
<keyword evidence="3 10" id="KW-0285">Flavoprotein</keyword>
<keyword evidence="7 10" id="KW-0274">FAD</keyword>
<dbReference type="NCBIfam" id="NF002481">
    <property type="entry name" value="PRK01747.1-2"/>
    <property type="match status" value="1"/>
</dbReference>
<dbReference type="EC" id="1.5.-.-" evidence="10"/>
<sequence>MRRDNTAWGATPAPSLAWSDSGDPFSAQFEDVYYSRENGLAESRHVFLCGNQLPARWQEQQRDCFCVAETGFGTGLNFLLTWQAWRAHAGRSGRLHFISIEKYPLDRHQLATALGAWPELGELAAELLAAWPGRLPGQHRLIFDSGKVILDLWWEDVSVALPDLAAHGQCVDAWYLDGFAPARNPSMWLADTFACMASLSRQGATVATFTAAGAVRRGLEAAGFNMQKVPGYGRKRESLTGAIAVPRQPQTTPETPWDLDATPRGGKPASALIIGAGLAGASLARALAERDIEVTVLERGTIAGEASGNEQGVLYTRLSRRHSALTDFALQSFRYSASFYRQLFAAGQLTPGPDGQLCGSFHQHSDEQELALMGERLRDLPELAQVLQAEKAAAKLGVHPARPGYWYPDSGWLNPPAVCRTLLDTPGVKVIEHCGELSLHSNTEGWQAHDMRGQCVVSADVAIVCAGSHSAALAGLEWLPLQRIRGQTTLLPESSATVGLRAAFCHQGYISPASRGCHCIGASFKLQDSENALRAEEHKENIDKLLAALPQWHDTLSGLETSSLEGRVGFRCASPDYLPIAGAVPQRTHFLQTYAPLRKNARQFIASRGNYVPGLYVNTAHGSRGLTSAPLCAQVIAARICGEAPPLSRELLRALSPARFLVRDLSRNRI</sequence>
<evidence type="ECO:0000256" key="4">
    <source>
        <dbReference type="ARBA" id="ARBA00022679"/>
    </source>
</evidence>
<dbReference type="GO" id="GO:0004808">
    <property type="term" value="F:tRNA (5-methylaminomethyl-2-thiouridylate)(34)-methyltransferase activity"/>
    <property type="evidence" value="ECO:0007669"/>
    <property type="project" value="UniProtKB-EC"/>
</dbReference>
<dbReference type="Gene3D" id="3.40.50.150">
    <property type="entry name" value="Vaccinia Virus protein VP39"/>
    <property type="match status" value="1"/>
</dbReference>
<evidence type="ECO:0000259" key="12">
    <source>
        <dbReference type="Pfam" id="PF05430"/>
    </source>
</evidence>
<feature type="region of interest" description="tRNA (mnm(5)s(2)U34)-methyltransferase" evidence="10">
    <location>
        <begin position="1"/>
        <end position="244"/>
    </location>
</feature>
<evidence type="ECO:0000256" key="1">
    <source>
        <dbReference type="ARBA" id="ARBA00022490"/>
    </source>
</evidence>
<feature type="domain" description="FAD dependent oxidoreductase" evidence="11">
    <location>
        <begin position="272"/>
        <end position="639"/>
    </location>
</feature>
<dbReference type="InterPro" id="IPR029063">
    <property type="entry name" value="SAM-dependent_MTases_sf"/>
</dbReference>
<dbReference type="InterPro" id="IPR023032">
    <property type="entry name" value="tRNA_MAMT_biosynth_bifunc_MnmC"/>
</dbReference>
<reference evidence="13 14" key="1">
    <citation type="submission" date="2018-01" db="EMBL/GenBank/DDBJ databases">
        <title>The draft genome sequence of Halioglobus lutimaris HF004.</title>
        <authorList>
            <person name="Du Z.-J."/>
            <person name="Shi M.-J."/>
        </authorList>
    </citation>
    <scope>NUCLEOTIDE SEQUENCE [LARGE SCALE GENOMIC DNA]</scope>
    <source>
        <strain evidence="13 14">HF004</strain>
    </source>
</reference>
<dbReference type="PANTHER" id="PTHR13847">
    <property type="entry name" value="SARCOSINE DEHYDROGENASE-RELATED"/>
    <property type="match status" value="1"/>
</dbReference>
<dbReference type="Gene3D" id="3.50.50.60">
    <property type="entry name" value="FAD/NAD(P)-binding domain"/>
    <property type="match status" value="1"/>
</dbReference>
<dbReference type="GO" id="GO:0050660">
    <property type="term" value="F:flavin adenine dinucleotide binding"/>
    <property type="evidence" value="ECO:0007669"/>
    <property type="project" value="UniProtKB-UniRule"/>
</dbReference>
<dbReference type="SUPFAM" id="SSF51905">
    <property type="entry name" value="FAD/NAD(P)-binding domain"/>
    <property type="match status" value="1"/>
</dbReference>
<dbReference type="InterPro" id="IPR036188">
    <property type="entry name" value="FAD/NAD-bd_sf"/>
</dbReference>
<keyword evidence="2 10" id="KW-0489">Methyltransferase</keyword>
<evidence type="ECO:0000256" key="8">
    <source>
        <dbReference type="ARBA" id="ARBA00023002"/>
    </source>
</evidence>
<comment type="catalytic activity">
    <reaction evidence="10">
        <text>5-aminomethyl-2-thiouridine(34) in tRNA + S-adenosyl-L-methionine = 5-methylaminomethyl-2-thiouridine(34) in tRNA + S-adenosyl-L-homocysteine + H(+)</text>
        <dbReference type="Rhea" id="RHEA:19569"/>
        <dbReference type="Rhea" id="RHEA-COMP:10195"/>
        <dbReference type="Rhea" id="RHEA-COMP:10197"/>
        <dbReference type="ChEBI" id="CHEBI:15378"/>
        <dbReference type="ChEBI" id="CHEBI:57856"/>
        <dbReference type="ChEBI" id="CHEBI:59789"/>
        <dbReference type="ChEBI" id="CHEBI:74454"/>
        <dbReference type="ChEBI" id="CHEBI:74455"/>
        <dbReference type="EC" id="2.1.1.61"/>
    </reaction>
</comment>
<evidence type="ECO:0000256" key="3">
    <source>
        <dbReference type="ARBA" id="ARBA00022630"/>
    </source>
</evidence>
<comment type="similarity">
    <text evidence="10">In the C-terminal section; belongs to the DAO family.</text>
</comment>
<dbReference type="PANTHER" id="PTHR13847:SF283">
    <property type="entry name" value="TRNA 5-METHYLAMINOMETHYL-2-THIOURIDINE BIOSYNTHESIS BIFUNCTIONAL PROTEIN MNMC"/>
    <property type="match status" value="1"/>
</dbReference>